<accession>A0A2R6B2X5</accession>
<sequence length="333" mass="37844">MFPLHSFRCGFLPTWSEILNEIQSQAKQNPLVLDQTRRKYLRELSNHIKSPVILYATRWMDTPVMSQADIQLVWADKQAFMEAIHGVNEKQLALILHSPGGQIEAVKAIVEYLREKFDKITVIVPDAAMSAATLLALSSDTLIMGRHSNLGPIDPQFILPIPPIGQVSISAQSLIEEFERAKEEVKSDQRNLLVWAPKIQQYPPGILEEARNAIDLTKELGKEWLVKYMLKDYADAREKAENIVRYLGDHKKLKSHSTPITREKLRELGLKIVDLESDQRLQDLVLSVYHATRITFQLTTAHKIVENSNGRSFIRIVNPPQQPLQNPPASKPP</sequence>
<dbReference type="InterPro" id="IPR029045">
    <property type="entry name" value="ClpP/crotonase-like_dom_sf"/>
</dbReference>
<dbReference type="InterPro" id="IPR002825">
    <property type="entry name" value="Pept_S49_ser-pept_pro"/>
</dbReference>
<dbReference type="EMBL" id="NEXH01000067">
    <property type="protein sequence ID" value="PSN93017.1"/>
    <property type="molecule type" value="Genomic_DNA"/>
</dbReference>
<dbReference type="Pfam" id="PF01972">
    <property type="entry name" value="SDH_protease"/>
    <property type="match status" value="1"/>
</dbReference>
<dbReference type="PANTHER" id="PTHR35984:SF1">
    <property type="entry name" value="PERIPLASMIC SERINE PROTEASE"/>
    <property type="match status" value="1"/>
</dbReference>
<dbReference type="AlphaFoldDB" id="A0A2R6B2X5"/>
<name>A0A2R6B2X5_9ARCH</name>
<dbReference type="SUPFAM" id="SSF52096">
    <property type="entry name" value="ClpP/crotonase"/>
    <property type="match status" value="1"/>
</dbReference>
<dbReference type="GO" id="GO:0016020">
    <property type="term" value="C:membrane"/>
    <property type="evidence" value="ECO:0007669"/>
    <property type="project" value="InterPro"/>
</dbReference>
<comment type="caution">
    <text evidence="1">The sequence shown here is derived from an EMBL/GenBank/DDBJ whole genome shotgun (WGS) entry which is preliminary data.</text>
</comment>
<evidence type="ECO:0000313" key="2">
    <source>
        <dbReference type="Proteomes" id="UP000241284"/>
    </source>
</evidence>
<proteinExistence type="predicted"/>
<dbReference type="PANTHER" id="PTHR35984">
    <property type="entry name" value="PERIPLASMIC SERINE PROTEASE"/>
    <property type="match status" value="1"/>
</dbReference>
<organism evidence="1 2">
    <name type="scientific">Candidatus Marsarchaeota G2 archaeon ECH_B_2</name>
    <dbReference type="NCBI Taxonomy" id="1978160"/>
    <lineage>
        <taxon>Archaea</taxon>
        <taxon>Candidatus Marsarchaeota</taxon>
        <taxon>Candidatus Marsarchaeota group 2</taxon>
    </lineage>
</organism>
<dbReference type="Gene3D" id="3.90.226.10">
    <property type="entry name" value="2-enoyl-CoA Hydratase, Chain A, domain 1"/>
    <property type="match status" value="1"/>
</dbReference>
<reference evidence="1 2" key="1">
    <citation type="submission" date="2017-04" db="EMBL/GenBank/DDBJ databases">
        <title>Novel microbial lineages endemic to geothermal iron-oxide mats fill important gaps in the evolutionary history of Archaea.</title>
        <authorList>
            <person name="Jay Z.J."/>
            <person name="Beam J.P."/>
            <person name="Dlakic M."/>
            <person name="Rusch D.B."/>
            <person name="Kozubal M.A."/>
            <person name="Inskeep W.P."/>
        </authorList>
    </citation>
    <scope>NUCLEOTIDE SEQUENCE [LARGE SCALE GENOMIC DNA]</scope>
    <source>
        <strain evidence="1">ECH_B_2</strain>
    </source>
</reference>
<dbReference type="Proteomes" id="UP000241284">
    <property type="component" value="Unassembled WGS sequence"/>
</dbReference>
<protein>
    <recommendedName>
        <fullName evidence="3">Serine protease</fullName>
    </recommendedName>
</protein>
<evidence type="ECO:0008006" key="3">
    <source>
        <dbReference type="Google" id="ProtNLM"/>
    </source>
</evidence>
<evidence type="ECO:0000313" key="1">
    <source>
        <dbReference type="EMBL" id="PSN93017.1"/>
    </source>
</evidence>
<gene>
    <name evidence="1" type="ORF">B9Q06_12885</name>
</gene>